<evidence type="ECO:0000313" key="3">
    <source>
        <dbReference type="EMBL" id="KAG2583909.1"/>
    </source>
</evidence>
<organism evidence="3 4">
    <name type="scientific">Panicum virgatum</name>
    <name type="common">Blackwell switchgrass</name>
    <dbReference type="NCBI Taxonomy" id="38727"/>
    <lineage>
        <taxon>Eukaryota</taxon>
        <taxon>Viridiplantae</taxon>
        <taxon>Streptophyta</taxon>
        <taxon>Embryophyta</taxon>
        <taxon>Tracheophyta</taxon>
        <taxon>Spermatophyta</taxon>
        <taxon>Magnoliopsida</taxon>
        <taxon>Liliopsida</taxon>
        <taxon>Poales</taxon>
        <taxon>Poaceae</taxon>
        <taxon>PACMAD clade</taxon>
        <taxon>Panicoideae</taxon>
        <taxon>Panicodae</taxon>
        <taxon>Paniceae</taxon>
        <taxon>Panicinae</taxon>
        <taxon>Panicum</taxon>
        <taxon>Panicum sect. Hiantes</taxon>
    </lineage>
</organism>
<dbReference type="Proteomes" id="UP000823388">
    <property type="component" value="Chromosome 6K"/>
</dbReference>
<feature type="transmembrane region" description="Helical" evidence="1">
    <location>
        <begin position="30"/>
        <end position="53"/>
    </location>
</feature>
<evidence type="ECO:0008006" key="5">
    <source>
        <dbReference type="Google" id="ProtNLM"/>
    </source>
</evidence>
<name>A0A8T0RGP6_PANVG</name>
<protein>
    <recommendedName>
        <fullName evidence="5">CASP-like protein</fullName>
    </recommendedName>
</protein>
<feature type="signal peptide" evidence="2">
    <location>
        <begin position="1"/>
        <end position="47"/>
    </location>
</feature>
<keyword evidence="2" id="KW-0732">Signal</keyword>
<feature type="transmembrane region" description="Helical" evidence="1">
    <location>
        <begin position="162"/>
        <end position="186"/>
    </location>
</feature>
<evidence type="ECO:0000313" key="4">
    <source>
        <dbReference type="Proteomes" id="UP000823388"/>
    </source>
</evidence>
<reference evidence="3" key="1">
    <citation type="submission" date="2020-05" db="EMBL/GenBank/DDBJ databases">
        <title>WGS assembly of Panicum virgatum.</title>
        <authorList>
            <person name="Lovell J.T."/>
            <person name="Jenkins J."/>
            <person name="Shu S."/>
            <person name="Juenger T.E."/>
            <person name="Schmutz J."/>
        </authorList>
    </citation>
    <scope>NUCLEOTIDE SEQUENCE</scope>
    <source>
        <strain evidence="3">AP13</strain>
    </source>
</reference>
<evidence type="ECO:0000256" key="2">
    <source>
        <dbReference type="SAM" id="SignalP"/>
    </source>
</evidence>
<keyword evidence="1" id="KW-0812">Transmembrane</keyword>
<gene>
    <name evidence="3" type="ORF">PVAP13_6KG251500</name>
</gene>
<dbReference type="EMBL" id="CM029047">
    <property type="protein sequence ID" value="KAG2583909.1"/>
    <property type="molecule type" value="Genomic_DNA"/>
</dbReference>
<keyword evidence="1" id="KW-1133">Transmembrane helix</keyword>
<comment type="caution">
    <text evidence="3">The sequence shown here is derived from an EMBL/GenBank/DDBJ whole genome shotgun (WGS) entry which is preliminary data.</text>
</comment>
<accession>A0A8T0RGP6</accession>
<dbReference type="AlphaFoldDB" id="A0A8T0RGP6"/>
<feature type="transmembrane region" description="Helical" evidence="1">
    <location>
        <begin position="126"/>
        <end position="150"/>
    </location>
</feature>
<feature type="chain" id="PRO_5044006180" description="CASP-like protein" evidence="2">
    <location>
        <begin position="48"/>
        <end position="204"/>
    </location>
</feature>
<keyword evidence="4" id="KW-1185">Reference proteome</keyword>
<evidence type="ECO:0000256" key="1">
    <source>
        <dbReference type="SAM" id="Phobius"/>
    </source>
</evidence>
<feature type="transmembrane region" description="Helical" evidence="1">
    <location>
        <begin position="74"/>
        <end position="94"/>
    </location>
</feature>
<sequence length="204" mass="20914">MADAAAAAAAAATAAQPAPGRPDLAAAKALGLLCLASLSVGFAAVGADTVAIAACDYDEACEVHQVLSATSVRALVFAALLAPIAPLLVVRAAVCDAGFREELIISFVRHLQAPRMPIRSFLREDIVRAFLAALAFTLPSIIGCTVLVVLSPAKGSWTGRIGAMLAIVGEVGSTAISCFIIFPLMALKLWRMKLDGAALADSNV</sequence>
<keyword evidence="1" id="KW-0472">Membrane</keyword>
<proteinExistence type="predicted"/>